<accession>A0ABW2EBV2</accession>
<dbReference type="Proteomes" id="UP001596409">
    <property type="component" value="Unassembled WGS sequence"/>
</dbReference>
<organism evidence="1 2">
    <name type="scientific">Streptomyces viridiviolaceus</name>
    <dbReference type="NCBI Taxonomy" id="68282"/>
    <lineage>
        <taxon>Bacteria</taxon>
        <taxon>Bacillati</taxon>
        <taxon>Actinomycetota</taxon>
        <taxon>Actinomycetes</taxon>
        <taxon>Kitasatosporales</taxon>
        <taxon>Streptomycetaceae</taxon>
        <taxon>Streptomyces</taxon>
    </lineage>
</organism>
<keyword evidence="2" id="KW-1185">Reference proteome</keyword>
<name>A0ABW2EBV2_9ACTN</name>
<sequence length="56" mass="5934">MGPGRSGVSLAVDRMPDREDEVVAHRLGEFRVNIDASLRGMKDLAEADGRPAPGSA</sequence>
<evidence type="ECO:0000313" key="1">
    <source>
        <dbReference type="EMBL" id="MFC7017484.1"/>
    </source>
</evidence>
<reference evidence="2" key="1">
    <citation type="journal article" date="2019" name="Int. J. Syst. Evol. Microbiol.">
        <title>The Global Catalogue of Microorganisms (GCM) 10K type strain sequencing project: providing services to taxonomists for standard genome sequencing and annotation.</title>
        <authorList>
            <consortium name="The Broad Institute Genomics Platform"/>
            <consortium name="The Broad Institute Genome Sequencing Center for Infectious Disease"/>
            <person name="Wu L."/>
            <person name="Ma J."/>
        </authorList>
    </citation>
    <scope>NUCLEOTIDE SEQUENCE [LARGE SCALE GENOMIC DNA]</scope>
    <source>
        <strain evidence="2">JCM 4855</strain>
    </source>
</reference>
<protein>
    <submittedName>
        <fullName evidence="1">Uncharacterized protein</fullName>
    </submittedName>
</protein>
<dbReference type="EMBL" id="JBHSYM010000106">
    <property type="protein sequence ID" value="MFC7017484.1"/>
    <property type="molecule type" value="Genomic_DNA"/>
</dbReference>
<proteinExistence type="predicted"/>
<comment type="caution">
    <text evidence="1">The sequence shown here is derived from an EMBL/GenBank/DDBJ whole genome shotgun (WGS) entry which is preliminary data.</text>
</comment>
<gene>
    <name evidence="1" type="ORF">ACFQMH_38535</name>
</gene>
<evidence type="ECO:0000313" key="2">
    <source>
        <dbReference type="Proteomes" id="UP001596409"/>
    </source>
</evidence>
<dbReference type="RefSeq" id="WP_189878617.1">
    <property type="nucleotide sequence ID" value="NZ_BMWA01000028.1"/>
</dbReference>